<dbReference type="Proteomes" id="UP001596414">
    <property type="component" value="Unassembled WGS sequence"/>
</dbReference>
<name>A0ABD5X5J5_9EURY</name>
<dbReference type="Pfam" id="PF13671">
    <property type="entry name" value="AAA_33"/>
    <property type="match status" value="1"/>
</dbReference>
<evidence type="ECO:0000313" key="1">
    <source>
        <dbReference type="EMBL" id="MFC7125337.1"/>
    </source>
</evidence>
<comment type="caution">
    <text evidence="1">The sequence shown here is derived from an EMBL/GenBank/DDBJ whole genome shotgun (WGS) entry which is preliminary data.</text>
</comment>
<evidence type="ECO:0000313" key="2">
    <source>
        <dbReference type="Proteomes" id="UP001596414"/>
    </source>
</evidence>
<organism evidence="1 2">
    <name type="scientific">Halovenus rubra</name>
    <dbReference type="NCBI Taxonomy" id="869890"/>
    <lineage>
        <taxon>Archaea</taxon>
        <taxon>Methanobacteriati</taxon>
        <taxon>Methanobacteriota</taxon>
        <taxon>Stenosarchaea group</taxon>
        <taxon>Halobacteria</taxon>
        <taxon>Halobacteriales</taxon>
        <taxon>Haloarculaceae</taxon>
        <taxon>Halovenus</taxon>
    </lineage>
</organism>
<dbReference type="SUPFAM" id="SSF52540">
    <property type="entry name" value="P-loop containing nucleoside triphosphate hydrolases"/>
    <property type="match status" value="1"/>
</dbReference>
<dbReference type="InterPro" id="IPR052732">
    <property type="entry name" value="Cell-binding_unc_protein"/>
</dbReference>
<accession>A0ABD5X5J5</accession>
<proteinExistence type="predicted"/>
<gene>
    <name evidence="1" type="ORF">ACFQJ7_04695</name>
</gene>
<dbReference type="EMBL" id="JBHSZQ010000004">
    <property type="protein sequence ID" value="MFC7125337.1"/>
    <property type="molecule type" value="Genomic_DNA"/>
</dbReference>
<dbReference type="InterPro" id="IPR027417">
    <property type="entry name" value="P-loop_NTPase"/>
</dbReference>
<dbReference type="Gene3D" id="3.40.50.300">
    <property type="entry name" value="P-loop containing nucleotide triphosphate hydrolases"/>
    <property type="match status" value="1"/>
</dbReference>
<protein>
    <submittedName>
        <fullName evidence="1">AAA family ATPase</fullName>
    </submittedName>
</protein>
<sequence length="173" mass="19358">MIETAHTLVAVCGLPGVGKSTVSSYMTERLDAVRLRTDAIRKELVDEPTYSDAERNRVYDELVDQANQHLTDGASVVLDATFTKVAHREQVKSVADDNDVSFQLIRVVCDEETVARRIESREDISDADLSVYRELKAEFDPITIGFDQVDNSETISQTHDQVDSLLSWSSPRP</sequence>
<dbReference type="AlphaFoldDB" id="A0ABD5X5J5"/>
<dbReference type="PANTHER" id="PTHR43883">
    <property type="entry name" value="SLR0207 PROTEIN"/>
    <property type="match status" value="1"/>
</dbReference>
<dbReference type="PANTHER" id="PTHR43883:SF1">
    <property type="entry name" value="GLUCONOKINASE"/>
    <property type="match status" value="1"/>
</dbReference>
<dbReference type="RefSeq" id="WP_267636331.1">
    <property type="nucleotide sequence ID" value="NZ_JAODIY010000004.1"/>
</dbReference>
<reference evidence="1 2" key="1">
    <citation type="journal article" date="2014" name="Int. J. Syst. Evol. Microbiol.">
        <title>Complete genome sequence of Corynebacterium casei LMG S-19264T (=DSM 44701T), isolated from a smear-ripened cheese.</title>
        <authorList>
            <consortium name="US DOE Joint Genome Institute (JGI-PGF)"/>
            <person name="Walter F."/>
            <person name="Albersmeier A."/>
            <person name="Kalinowski J."/>
            <person name="Ruckert C."/>
        </authorList>
    </citation>
    <scope>NUCLEOTIDE SEQUENCE [LARGE SCALE GENOMIC DNA]</scope>
    <source>
        <strain evidence="1 2">CGMCC 4.7215</strain>
    </source>
</reference>